<keyword evidence="10" id="KW-1185">Reference proteome</keyword>
<evidence type="ECO:0000313" key="9">
    <source>
        <dbReference type="EMBL" id="PFG35570.1"/>
    </source>
</evidence>
<evidence type="ECO:0000256" key="7">
    <source>
        <dbReference type="SAM" id="MobiDB-lite"/>
    </source>
</evidence>
<dbReference type="GO" id="GO:0005886">
    <property type="term" value="C:plasma membrane"/>
    <property type="evidence" value="ECO:0007669"/>
    <property type="project" value="UniProtKB-SubCell"/>
</dbReference>
<evidence type="ECO:0000259" key="8">
    <source>
        <dbReference type="Pfam" id="PF00122"/>
    </source>
</evidence>
<dbReference type="GO" id="GO:0005524">
    <property type="term" value="F:ATP binding"/>
    <property type="evidence" value="ECO:0007669"/>
    <property type="project" value="UniProtKB-UniRule"/>
</dbReference>
<feature type="transmembrane region" description="Helical" evidence="6">
    <location>
        <begin position="561"/>
        <end position="588"/>
    </location>
</feature>
<keyword evidence="6" id="KW-0479">Metal-binding</keyword>
<comment type="caution">
    <text evidence="9">The sequence shown here is derived from an EMBL/GenBank/DDBJ whole genome shotgun (WGS) entry which is preliminary data.</text>
</comment>
<dbReference type="InterPro" id="IPR051014">
    <property type="entry name" value="Cation_Transport_ATPase_IB"/>
</dbReference>
<proteinExistence type="inferred from homology"/>
<dbReference type="InterPro" id="IPR008250">
    <property type="entry name" value="ATPase_P-typ_transduc_dom_A_sf"/>
</dbReference>
<evidence type="ECO:0000313" key="10">
    <source>
        <dbReference type="Proteomes" id="UP000221394"/>
    </source>
</evidence>
<dbReference type="InterPro" id="IPR027256">
    <property type="entry name" value="P-typ_ATPase_IB"/>
</dbReference>
<evidence type="ECO:0000256" key="3">
    <source>
        <dbReference type="ARBA" id="ARBA00022692"/>
    </source>
</evidence>
<dbReference type="GO" id="GO:0046872">
    <property type="term" value="F:metal ion binding"/>
    <property type="evidence" value="ECO:0007669"/>
    <property type="project" value="UniProtKB-KW"/>
</dbReference>
<evidence type="ECO:0000256" key="4">
    <source>
        <dbReference type="ARBA" id="ARBA00022989"/>
    </source>
</evidence>
<feature type="region of interest" description="Disordered" evidence="7">
    <location>
        <begin position="609"/>
        <end position="652"/>
    </location>
</feature>
<dbReference type="GO" id="GO:0015086">
    <property type="term" value="F:cadmium ion transmembrane transporter activity"/>
    <property type="evidence" value="ECO:0007669"/>
    <property type="project" value="TreeGrafter"/>
</dbReference>
<dbReference type="Proteomes" id="UP000221394">
    <property type="component" value="Unassembled WGS sequence"/>
</dbReference>
<dbReference type="PRINTS" id="PR00120">
    <property type="entry name" value="HATPASE"/>
</dbReference>
<dbReference type="EMBL" id="PDJH01000001">
    <property type="protein sequence ID" value="PFG35570.1"/>
    <property type="molecule type" value="Genomic_DNA"/>
</dbReference>
<accession>A0A2A9EBH6</accession>
<evidence type="ECO:0000256" key="6">
    <source>
        <dbReference type="RuleBase" id="RU362081"/>
    </source>
</evidence>
<dbReference type="InterPro" id="IPR023299">
    <property type="entry name" value="ATPase_P-typ_cyto_dom_N"/>
</dbReference>
<dbReference type="InterPro" id="IPR036412">
    <property type="entry name" value="HAD-like_sf"/>
</dbReference>
<dbReference type="Gene3D" id="2.70.150.10">
    <property type="entry name" value="Calcium-transporting ATPase, cytoplasmic transduction domain A"/>
    <property type="match status" value="1"/>
</dbReference>
<keyword evidence="6" id="KW-0067">ATP-binding</keyword>
<dbReference type="NCBIfam" id="TIGR01494">
    <property type="entry name" value="ATPase_P-type"/>
    <property type="match status" value="1"/>
</dbReference>
<protein>
    <submittedName>
        <fullName evidence="9">Heavy metal-(Cd/Co/Hg/Pb/Zn)-translocating P-type ATPase</fullName>
    </submittedName>
</protein>
<dbReference type="GO" id="GO:0016887">
    <property type="term" value="F:ATP hydrolysis activity"/>
    <property type="evidence" value="ECO:0007669"/>
    <property type="project" value="InterPro"/>
</dbReference>
<dbReference type="InterPro" id="IPR018303">
    <property type="entry name" value="ATPase_P-typ_P_site"/>
</dbReference>
<dbReference type="NCBIfam" id="TIGR01512">
    <property type="entry name" value="ATPase-IB2_Cd"/>
    <property type="match status" value="1"/>
</dbReference>
<sequence>MSIVVRAGRRYPWVVATLVVGALGGVLSALGEGRATTLLLGGYAVLVAARAAWSMVRELREGTFGVDVLAVTAIGASVAVGELWAALVIVLMLTGGEALEDYAALRARADLSALLERAPQVAHRTLVDGTLEDVHVDEVAEGDQIVVRPGEVVPVDGTLESAAGELDESSLTGESLPVERVAGDVVLSGGVNGSVPLTLRVLRPARESQYQQIVALVAEAAASRAPMVRLADRYAIPFTALALSIASVAWWWSGDAVRFAEVLVVATPCPLIIAAPVAFMAGMSRSARKGVIVKSSATLEQLYRAKAVAFDKTGTLTRGEPRLSDVRTVDDADETLRLAASAEQLSSHVLASAVIDGAADRGLTLTSASDGHESTANGVTATVDGRRVVVGKRSFVAEATGHDVPAPELAAGELAVHVGIDGRYVGMLVLSDEIRPTSRETVASLRRTGVRHVVMLTGDGAQTAEHVAADVGIEDVRAECLPADKVDAVVGLTDRPVVMVGDGVNDAPVLAAADVGIAMGARGSTAASESADVVILQDDVALVATALTIGRDTVRVALQSIGVGIALSVGLMLVAAFGALPAVVGAWFQEGVDAVAILWALRAAGGARDRATLPRRQPRDAASGSPDASRGAEQRQPREGSPLGATSPRSAG</sequence>
<feature type="transmembrane region" description="Helical" evidence="6">
    <location>
        <begin position="12"/>
        <end position="30"/>
    </location>
</feature>
<dbReference type="OrthoDB" id="7059309at2"/>
<dbReference type="Gene3D" id="3.40.1110.10">
    <property type="entry name" value="Calcium-transporting ATPase, cytoplasmic domain N"/>
    <property type="match status" value="1"/>
</dbReference>
<feature type="transmembrane region" description="Helical" evidence="6">
    <location>
        <begin position="234"/>
        <end position="253"/>
    </location>
</feature>
<dbReference type="PANTHER" id="PTHR48085">
    <property type="entry name" value="CADMIUM/ZINC-TRANSPORTING ATPASE HMA2-RELATED"/>
    <property type="match status" value="1"/>
</dbReference>
<dbReference type="NCBIfam" id="TIGR01525">
    <property type="entry name" value="ATPase-IB_hvy"/>
    <property type="match status" value="1"/>
</dbReference>
<keyword evidence="6" id="KW-0547">Nucleotide-binding</keyword>
<dbReference type="SUPFAM" id="SSF81665">
    <property type="entry name" value="Calcium ATPase, transmembrane domain M"/>
    <property type="match status" value="1"/>
</dbReference>
<dbReference type="InterPro" id="IPR001757">
    <property type="entry name" value="P_typ_ATPase"/>
</dbReference>
<dbReference type="InterPro" id="IPR059000">
    <property type="entry name" value="ATPase_P-type_domA"/>
</dbReference>
<name>A0A2A9EBH6_9MICO</name>
<keyword evidence="6" id="KW-1003">Cell membrane</keyword>
<dbReference type="AlphaFoldDB" id="A0A2A9EBH6"/>
<dbReference type="Pfam" id="PF00122">
    <property type="entry name" value="E1-E2_ATPase"/>
    <property type="match status" value="1"/>
</dbReference>
<evidence type="ECO:0000256" key="1">
    <source>
        <dbReference type="ARBA" id="ARBA00004651"/>
    </source>
</evidence>
<dbReference type="SUPFAM" id="SSF56784">
    <property type="entry name" value="HAD-like"/>
    <property type="match status" value="1"/>
</dbReference>
<dbReference type="GO" id="GO:0019829">
    <property type="term" value="F:ATPase-coupled monoatomic cation transmembrane transporter activity"/>
    <property type="evidence" value="ECO:0007669"/>
    <property type="project" value="InterPro"/>
</dbReference>
<feature type="transmembrane region" description="Helical" evidence="6">
    <location>
        <begin position="37"/>
        <end position="56"/>
    </location>
</feature>
<keyword evidence="3 6" id="KW-0812">Transmembrane</keyword>
<keyword evidence="4 6" id="KW-1133">Transmembrane helix</keyword>
<feature type="transmembrane region" description="Helical" evidence="6">
    <location>
        <begin position="259"/>
        <end position="279"/>
    </location>
</feature>
<dbReference type="PROSITE" id="PS00154">
    <property type="entry name" value="ATPASE_E1_E2"/>
    <property type="match status" value="1"/>
</dbReference>
<dbReference type="InterPro" id="IPR023214">
    <property type="entry name" value="HAD_sf"/>
</dbReference>
<organism evidence="9 10">
    <name type="scientific">Flavimobilis soli</name>
    <dbReference type="NCBI Taxonomy" id="442709"/>
    <lineage>
        <taxon>Bacteria</taxon>
        <taxon>Bacillati</taxon>
        <taxon>Actinomycetota</taxon>
        <taxon>Actinomycetes</taxon>
        <taxon>Micrococcales</taxon>
        <taxon>Jonesiaceae</taxon>
        <taxon>Flavimobilis</taxon>
    </lineage>
</organism>
<dbReference type="Gene3D" id="3.40.50.1000">
    <property type="entry name" value="HAD superfamily/HAD-like"/>
    <property type="match status" value="1"/>
</dbReference>
<feature type="transmembrane region" description="Helical" evidence="6">
    <location>
        <begin position="68"/>
        <end position="93"/>
    </location>
</feature>
<dbReference type="PANTHER" id="PTHR48085:SF5">
    <property type="entry name" value="CADMIUM_ZINC-TRANSPORTING ATPASE HMA4-RELATED"/>
    <property type="match status" value="1"/>
</dbReference>
<feature type="domain" description="P-type ATPase A" evidence="8">
    <location>
        <begin position="120"/>
        <end position="217"/>
    </location>
</feature>
<evidence type="ECO:0000256" key="5">
    <source>
        <dbReference type="ARBA" id="ARBA00023136"/>
    </source>
</evidence>
<keyword evidence="5 6" id="KW-0472">Membrane</keyword>
<comment type="similarity">
    <text evidence="2 6">Belongs to the cation transport ATPase (P-type) (TC 3.A.3) family. Type IB subfamily.</text>
</comment>
<evidence type="ECO:0000256" key="2">
    <source>
        <dbReference type="ARBA" id="ARBA00006024"/>
    </source>
</evidence>
<dbReference type="Pfam" id="PF00702">
    <property type="entry name" value="Hydrolase"/>
    <property type="match status" value="1"/>
</dbReference>
<comment type="subcellular location">
    <subcellularLocation>
        <location evidence="1">Cell membrane</location>
        <topology evidence="1">Multi-pass membrane protein</topology>
    </subcellularLocation>
</comment>
<dbReference type="SUPFAM" id="SSF81653">
    <property type="entry name" value="Calcium ATPase, transduction domain A"/>
    <property type="match status" value="1"/>
</dbReference>
<dbReference type="PRINTS" id="PR00119">
    <property type="entry name" value="CATATPASE"/>
</dbReference>
<reference evidence="9 10" key="1">
    <citation type="submission" date="2017-10" db="EMBL/GenBank/DDBJ databases">
        <title>Sequencing the genomes of 1000 actinobacteria strains.</title>
        <authorList>
            <person name="Klenk H.-P."/>
        </authorList>
    </citation>
    <scope>NUCLEOTIDE SEQUENCE [LARGE SCALE GENOMIC DNA]</scope>
    <source>
        <strain evidence="9 10">DSM 21574</strain>
    </source>
</reference>
<gene>
    <name evidence="9" type="ORF">ATL41_0264</name>
</gene>
<dbReference type="InterPro" id="IPR023298">
    <property type="entry name" value="ATPase_P-typ_TM_dom_sf"/>
</dbReference>